<dbReference type="AlphaFoldDB" id="A0A1L6TGM4"/>
<accession>A0A1L6TGM4</accession>
<dbReference type="GO" id="GO:0030288">
    <property type="term" value="C:outer membrane-bounded periplasmic space"/>
    <property type="evidence" value="ECO:0007669"/>
    <property type="project" value="InterPro"/>
</dbReference>
<dbReference type="EMBL" id="CP012508">
    <property type="protein sequence ID" value="ALB21568.1"/>
    <property type="molecule type" value="Genomic_DNA"/>
</dbReference>
<protein>
    <submittedName>
        <fullName evidence="1">Curli production assembly/transport component CsgG</fullName>
    </submittedName>
</protein>
<reference evidence="1 2" key="1">
    <citation type="journal article" date="2014" name="Genome Announc.">
        <title>Comparative Genome Analysis of Two Isolates of the Fish Pathogen Piscirickettsia salmonis from Different Hosts Reveals Major Differences in Virulence-Associated Secretion Systems.</title>
        <authorList>
            <person name="Bohle H."/>
            <person name="Henriquez P."/>
            <person name="Grothusen H."/>
            <person name="Navas E."/>
            <person name="Sandoval A."/>
            <person name="Bustamante F."/>
            <person name="Bustos P."/>
            <person name="Mancilla M."/>
        </authorList>
    </citation>
    <scope>NUCLEOTIDE SEQUENCE [LARGE SCALE GENOMIC DNA]</scope>
    <source>
        <strain evidence="2">B1-32597</strain>
    </source>
</reference>
<dbReference type="Proteomes" id="UP000029558">
    <property type="component" value="Chromosome"/>
</dbReference>
<proteinExistence type="predicted"/>
<gene>
    <name evidence="1" type="primary">csgG</name>
    <name evidence="1" type="ORF">KU39_384</name>
</gene>
<organism evidence="1 2">
    <name type="scientific">Piscirickettsia salmonis</name>
    <dbReference type="NCBI Taxonomy" id="1238"/>
    <lineage>
        <taxon>Bacteria</taxon>
        <taxon>Pseudomonadati</taxon>
        <taxon>Pseudomonadota</taxon>
        <taxon>Gammaproteobacteria</taxon>
        <taxon>Thiotrichales</taxon>
        <taxon>Piscirickettsiaceae</taxon>
        <taxon>Piscirickettsia</taxon>
    </lineage>
</organism>
<dbReference type="OrthoDB" id="5614584at2"/>
<dbReference type="Gene3D" id="3.40.50.10610">
    <property type="entry name" value="ABC-type transport auxiliary lipoprotein component"/>
    <property type="match status" value="1"/>
</dbReference>
<dbReference type="Pfam" id="PF03783">
    <property type="entry name" value="CsgG"/>
    <property type="match status" value="1"/>
</dbReference>
<dbReference type="InterPro" id="IPR005534">
    <property type="entry name" value="Curli_assmbl/transp-comp_CsgG"/>
</dbReference>
<name>A0A1L6TGM4_PISSA</name>
<sequence length="355" mass="39270">MCKRFKLLLVALMTLIVLPILPMTACAKSHMPTVAVLKFNINKEALVLYWQRHKVRDQDNRSGLGSDDRVVREHGQLAVVPEEYTAMTNMLTDGLINTLVSSHKFKVLTRDRVNRVINEQRFVESGDVSSDQALKTGKLLGADYLVTGSIQMLEVKTREEKIPYTHEISKQRYGLLMANIQVIDAHSGQIVAAYPVQVSKKQNRVKNHWQQDNKIVTSRDYFLQQLKDKAAKIAANKVLSAVFPLSVIKVAGNSVYINRGVGANFKVGDTLAVFKPGQRLTDEHTDQLLGYAQLLVGKVRIETIEAKFAKATVLSGNPQKMPGAIVKALVKDKNTVLAGGGLENTPGSSASPLQW</sequence>
<evidence type="ECO:0000313" key="2">
    <source>
        <dbReference type="Proteomes" id="UP000029558"/>
    </source>
</evidence>
<evidence type="ECO:0000313" key="1">
    <source>
        <dbReference type="EMBL" id="ALB21568.1"/>
    </source>
</evidence>